<keyword evidence="10" id="KW-0735">Signal-anchor</keyword>
<evidence type="ECO:0000256" key="2">
    <source>
        <dbReference type="ARBA" id="ARBA00004606"/>
    </source>
</evidence>
<keyword evidence="6" id="KW-0812">Transmembrane</keyword>
<evidence type="ECO:0000259" key="18">
    <source>
        <dbReference type="Pfam" id="PF04389"/>
    </source>
</evidence>
<evidence type="ECO:0000256" key="13">
    <source>
        <dbReference type="ARBA" id="ARBA00023136"/>
    </source>
</evidence>
<evidence type="ECO:0000256" key="4">
    <source>
        <dbReference type="ARBA" id="ARBA00022645"/>
    </source>
</evidence>
<dbReference type="PANTHER" id="PTHR10404">
    <property type="entry name" value="N-ACETYLATED-ALPHA-LINKED ACIDIC DIPEPTIDASE"/>
    <property type="match status" value="1"/>
</dbReference>
<dbReference type="GeneID" id="106169968"/>
<dbReference type="RefSeq" id="XP_013405103.1">
    <property type="nucleotide sequence ID" value="XM_013549649.1"/>
</dbReference>
<evidence type="ECO:0000256" key="11">
    <source>
        <dbReference type="ARBA" id="ARBA00022989"/>
    </source>
</evidence>
<evidence type="ECO:0000256" key="15">
    <source>
        <dbReference type="ARBA" id="ARBA00052003"/>
    </source>
</evidence>
<evidence type="ECO:0000256" key="1">
    <source>
        <dbReference type="ARBA" id="ARBA00001947"/>
    </source>
</evidence>
<protein>
    <recommendedName>
        <fullName evidence="16">glutamate carboxypeptidase II</fullName>
        <ecNumber evidence="16">3.4.17.21</ecNumber>
    </recommendedName>
</protein>
<evidence type="ECO:0000256" key="12">
    <source>
        <dbReference type="ARBA" id="ARBA00023049"/>
    </source>
</evidence>
<dbReference type="SUPFAM" id="SSF47672">
    <property type="entry name" value="Transferrin receptor-like dimerisation domain"/>
    <property type="match status" value="1"/>
</dbReference>
<keyword evidence="13" id="KW-0472">Membrane</keyword>
<comment type="similarity">
    <text evidence="3">Belongs to the peptidase M28 family. M28B subfamily.</text>
</comment>
<dbReference type="FunFam" id="1.20.930.40:FF:000001">
    <property type="entry name" value="N-acetylated-alpha-linked acidic dipeptidase 2"/>
    <property type="match status" value="1"/>
</dbReference>
<evidence type="ECO:0000256" key="16">
    <source>
        <dbReference type="ARBA" id="ARBA00066561"/>
    </source>
</evidence>
<evidence type="ECO:0000259" key="17">
    <source>
        <dbReference type="Pfam" id="PF04253"/>
    </source>
</evidence>
<gene>
    <name evidence="20" type="primary">LOC106169968</name>
</gene>
<dbReference type="GO" id="GO:0004181">
    <property type="term" value="F:metallocarboxypeptidase activity"/>
    <property type="evidence" value="ECO:0007669"/>
    <property type="project" value="UniProtKB-EC"/>
</dbReference>
<dbReference type="InParanoid" id="A0A1S3J499"/>
<dbReference type="InterPro" id="IPR007484">
    <property type="entry name" value="Peptidase_M28"/>
</dbReference>
<dbReference type="CDD" id="cd08022">
    <property type="entry name" value="M28_PSMA_like"/>
    <property type="match status" value="1"/>
</dbReference>
<dbReference type="InterPro" id="IPR036757">
    <property type="entry name" value="TFR-like_dimer_dom_sf"/>
</dbReference>
<evidence type="ECO:0000256" key="6">
    <source>
        <dbReference type="ARBA" id="ARBA00022692"/>
    </source>
</evidence>
<dbReference type="Proteomes" id="UP000085678">
    <property type="component" value="Unplaced"/>
</dbReference>
<dbReference type="Pfam" id="PF04253">
    <property type="entry name" value="TFR_dimer"/>
    <property type="match status" value="1"/>
</dbReference>
<keyword evidence="12" id="KW-0482">Metalloprotease</keyword>
<dbReference type="FunFam" id="3.40.630.10:FF:000009">
    <property type="entry name" value="N-acetylated-alpha-linked acidic dipeptidase 2"/>
    <property type="match status" value="1"/>
</dbReference>
<dbReference type="Gene3D" id="3.40.630.10">
    <property type="entry name" value="Zn peptidases"/>
    <property type="match status" value="1"/>
</dbReference>
<dbReference type="GO" id="GO:0006508">
    <property type="term" value="P:proteolysis"/>
    <property type="evidence" value="ECO:0007669"/>
    <property type="project" value="UniProtKB-KW"/>
</dbReference>
<dbReference type="AlphaFoldDB" id="A0A1S3J499"/>
<reference evidence="20" key="1">
    <citation type="submission" date="2025-08" db="UniProtKB">
        <authorList>
            <consortium name="RefSeq"/>
        </authorList>
    </citation>
    <scope>IDENTIFICATION</scope>
    <source>
        <tissue evidence="20">Gonads</tissue>
    </source>
</reference>
<keyword evidence="9" id="KW-0862">Zinc</keyword>
<keyword evidence="11" id="KW-1133">Transmembrane helix</keyword>
<dbReference type="OrthoDB" id="5841748at2759"/>
<proteinExistence type="inferred from homology"/>
<organism evidence="19 20">
    <name type="scientific">Lingula anatina</name>
    <name type="common">Brachiopod</name>
    <name type="synonym">Lingula unguis</name>
    <dbReference type="NCBI Taxonomy" id="7574"/>
    <lineage>
        <taxon>Eukaryota</taxon>
        <taxon>Metazoa</taxon>
        <taxon>Spiralia</taxon>
        <taxon>Lophotrochozoa</taxon>
        <taxon>Brachiopoda</taxon>
        <taxon>Linguliformea</taxon>
        <taxon>Lingulata</taxon>
        <taxon>Lingulida</taxon>
        <taxon>Linguloidea</taxon>
        <taxon>Lingulidae</taxon>
        <taxon>Lingula</taxon>
    </lineage>
</organism>
<evidence type="ECO:0000256" key="9">
    <source>
        <dbReference type="ARBA" id="ARBA00022833"/>
    </source>
</evidence>
<evidence type="ECO:0000256" key="10">
    <source>
        <dbReference type="ARBA" id="ARBA00022968"/>
    </source>
</evidence>
<feature type="domain" description="Transferrin receptor-like dimerisation" evidence="17">
    <location>
        <begin position="253"/>
        <end position="371"/>
    </location>
</feature>
<dbReference type="KEGG" id="lak:106169968"/>
<dbReference type="Gene3D" id="1.20.930.40">
    <property type="entry name" value="Transferrin receptor-like, dimerisation domain"/>
    <property type="match status" value="1"/>
</dbReference>
<accession>A0A1S3J499</accession>
<comment type="subcellular location">
    <subcellularLocation>
        <location evidence="2">Membrane</location>
        <topology evidence="2">Single-pass type II membrane protein</topology>
    </subcellularLocation>
</comment>
<keyword evidence="4" id="KW-0121">Carboxypeptidase</keyword>
<dbReference type="InterPro" id="IPR039373">
    <property type="entry name" value="Peptidase_M28B"/>
</dbReference>
<evidence type="ECO:0000313" key="19">
    <source>
        <dbReference type="Proteomes" id="UP000085678"/>
    </source>
</evidence>
<feature type="non-terminal residue" evidence="20">
    <location>
        <position position="1"/>
    </location>
</feature>
<dbReference type="PANTHER" id="PTHR10404:SF77">
    <property type="entry name" value="GLUTAMATE CARBOXYPEPTIDASE 2 HOMOLOG"/>
    <property type="match status" value="1"/>
</dbReference>
<dbReference type="InterPro" id="IPR007365">
    <property type="entry name" value="TFR-like_dimer_dom"/>
</dbReference>
<evidence type="ECO:0000256" key="3">
    <source>
        <dbReference type="ARBA" id="ARBA00005634"/>
    </source>
</evidence>
<evidence type="ECO:0000256" key="7">
    <source>
        <dbReference type="ARBA" id="ARBA00022723"/>
    </source>
</evidence>
<dbReference type="EC" id="3.4.17.21" evidence="16"/>
<dbReference type="Pfam" id="PF04389">
    <property type="entry name" value="Peptidase_M28"/>
    <property type="match status" value="1"/>
</dbReference>
<sequence>RHVLVGNHRDAWVFGALDPSSGTATMLEVTRAFGKLKKAGWSPRRTLKFCSWGAEEYGYPGSTEWVEENMKSLLTQAVAYLNCDTAVRGNYSFRGRASPLLKEAMLSATKKVKDPHNADITVHDTWAKYDPAGGTLNEPRVNVLGAGSDFTPFIQHVGIPVTDQTYTYTSAWKISSYPVYHSVYETFEIMEKFIDPDFTCHKAVAQVLAELARNLADSLLLPMNPADYASAIETFANASLSSFRGIFTKKDGISFDGLYSAVKNFTSAANEFSKKVENVDKNNPLAIREINDQMLMLERAFIDPQGLPGRPLFRHIIFAPSSKNIYAASSFPGLSDLMYGLDENGPEEQWEEVKKHLAVIVYTIQAAAKTLS</sequence>
<dbReference type="GO" id="GO:0016020">
    <property type="term" value="C:membrane"/>
    <property type="evidence" value="ECO:0007669"/>
    <property type="project" value="UniProtKB-SubCell"/>
</dbReference>
<evidence type="ECO:0000256" key="8">
    <source>
        <dbReference type="ARBA" id="ARBA00022801"/>
    </source>
</evidence>
<keyword evidence="14" id="KW-0325">Glycoprotein</keyword>
<dbReference type="GO" id="GO:0046872">
    <property type="term" value="F:metal ion binding"/>
    <property type="evidence" value="ECO:0007669"/>
    <property type="project" value="UniProtKB-KW"/>
</dbReference>
<evidence type="ECO:0000256" key="5">
    <source>
        <dbReference type="ARBA" id="ARBA00022670"/>
    </source>
</evidence>
<keyword evidence="8" id="KW-0378">Hydrolase</keyword>
<feature type="domain" description="Peptidase M28" evidence="18">
    <location>
        <begin position="2"/>
        <end position="188"/>
    </location>
</feature>
<comment type="catalytic activity">
    <reaction evidence="15">
        <text>Release of an unsubstituted, C-terminal glutamyl residue, typically from Ac-Asp-Glu or folylpoly-gamma-glutamates.</text>
        <dbReference type="EC" id="3.4.17.21"/>
    </reaction>
</comment>
<keyword evidence="5" id="KW-0645">Protease</keyword>
<keyword evidence="19" id="KW-1185">Reference proteome</keyword>
<comment type="cofactor">
    <cofactor evidence="1">
        <name>Zn(2+)</name>
        <dbReference type="ChEBI" id="CHEBI:29105"/>
    </cofactor>
</comment>
<dbReference type="SUPFAM" id="SSF53187">
    <property type="entry name" value="Zn-dependent exopeptidases"/>
    <property type="match status" value="1"/>
</dbReference>
<evidence type="ECO:0000256" key="14">
    <source>
        <dbReference type="ARBA" id="ARBA00023180"/>
    </source>
</evidence>
<dbReference type="STRING" id="7574.A0A1S3J499"/>
<name>A0A1S3J499_LINAN</name>
<evidence type="ECO:0000313" key="20">
    <source>
        <dbReference type="RefSeq" id="XP_013405103.1"/>
    </source>
</evidence>
<keyword evidence="7" id="KW-0479">Metal-binding</keyword>